<feature type="region of interest" description="Disordered" evidence="1">
    <location>
        <begin position="81"/>
        <end position="108"/>
    </location>
</feature>
<proteinExistence type="predicted"/>
<dbReference type="EMBL" id="MH588547">
    <property type="protein sequence ID" value="AXQ70109.1"/>
    <property type="molecule type" value="Genomic_DNA"/>
</dbReference>
<feature type="compositionally biased region" description="Acidic residues" evidence="1">
    <location>
        <begin position="98"/>
        <end position="108"/>
    </location>
</feature>
<accession>A0A385EH04</accession>
<reference evidence="3" key="2">
    <citation type="submission" date="2018-07" db="EMBL/GenBank/DDBJ databases">
        <authorList>
            <person name="Wilson K.M."/>
            <person name="Ely B."/>
        </authorList>
    </citation>
    <scope>NUCLEOTIDE SEQUENCE</scope>
</reference>
<gene>
    <name evidence="2" type="ORF">CcrSC_gp027</name>
    <name evidence="3" type="ORF">CcrSC_gp527</name>
</gene>
<evidence type="ECO:0000313" key="3">
    <source>
        <dbReference type="EMBL" id="AXQ70109.1"/>
    </source>
</evidence>
<sequence>MASYVIQISVNVEVDDLPVLLAAAMAKATGDDGLTEDQARDILTNSDPLGRPDVKACLTMLFDPGVSPDGTSINDSIVTREDYDQDEAMDAYEAAHGEDEEGEGDDED</sequence>
<evidence type="ECO:0000313" key="4">
    <source>
        <dbReference type="Proteomes" id="UP000259683"/>
    </source>
</evidence>
<reference evidence="3" key="3">
    <citation type="submission" date="2021-07" db="EMBL/GenBank/DDBJ databases">
        <title>Giant CbK-like Caulobacter bacteriophages have genetically divergent genomes.</title>
        <authorList>
            <person name="Wilson K."/>
            <person name="Ely B."/>
        </authorList>
    </citation>
    <scope>NUCLEOTIDE SEQUENCE</scope>
</reference>
<name>A0A385EH04_9CAUD</name>
<dbReference type="Proteomes" id="UP000259683">
    <property type="component" value="Segment"/>
</dbReference>
<dbReference type="EMBL" id="MH588547">
    <property type="protein sequence ID" value="AXQ69609.1"/>
    <property type="molecule type" value="Genomic_DNA"/>
</dbReference>
<evidence type="ECO:0000256" key="1">
    <source>
        <dbReference type="SAM" id="MobiDB-lite"/>
    </source>
</evidence>
<protein>
    <submittedName>
        <fullName evidence="3">Uncharacterized protein</fullName>
    </submittedName>
</protein>
<organism evidence="3 4">
    <name type="scientific">Caulobacter phage CcrSC</name>
    <dbReference type="NCBI Taxonomy" id="2283272"/>
    <lineage>
        <taxon>Viruses</taxon>
        <taxon>Duplodnaviria</taxon>
        <taxon>Heunggongvirae</taxon>
        <taxon>Uroviricota</taxon>
        <taxon>Caudoviricetes</taxon>
        <taxon>Jeanschmidtviridae</taxon>
        <taxon>Bertelyvirus</taxon>
        <taxon>Bertelyvirus SC</taxon>
    </lineage>
</organism>
<reference evidence="4" key="1">
    <citation type="submission" date="2018-07" db="EMBL/GenBank/DDBJ databases">
        <title>Giant CbK-like Caulobacter bacteriophages have genetically divergent genomes.</title>
        <authorList>
            <person name="Wilson K.M."/>
            <person name="Ely B."/>
        </authorList>
    </citation>
    <scope>NUCLEOTIDE SEQUENCE [LARGE SCALE GENOMIC DNA]</scope>
</reference>
<evidence type="ECO:0000313" key="2">
    <source>
        <dbReference type="EMBL" id="AXQ69609.1"/>
    </source>
</evidence>
<keyword evidence="4" id="KW-1185">Reference proteome</keyword>